<comment type="subcellular location">
    <subcellularLocation>
        <location evidence="8">Cellular thylakoid membrane</location>
        <topology evidence="8">Single-pass membrane protein</topology>
    </subcellularLocation>
</comment>
<name>A0A2Z4HH35_9EUKA</name>
<sequence>MEALVYTFLLVTTLGIIFFSIIFRDPPRINE</sequence>
<gene>
    <name evidence="8 10" type="primary">psbT</name>
</gene>
<dbReference type="EMBL" id="MG601103">
    <property type="protein sequence ID" value="AWW13903.1"/>
    <property type="molecule type" value="Genomic_DNA"/>
</dbReference>
<evidence type="ECO:0000256" key="8">
    <source>
        <dbReference type="HAMAP-Rule" id="MF_00808"/>
    </source>
</evidence>
<comment type="subunit">
    <text evidence="8">PSII is composed of 1 copy each of membrane proteins PsbA, PsbB, PsbC, PsbD, PsbE, PsbF, PsbH, PsbI, PsbJ, PsbK, PsbL, PsbM, PsbT, PsbX, PsbY, PsbZ, Psb30/Ycf12, at least 3 peripheral proteins of the oxygen-evolving complex and a large number of cofactors. It forms dimeric complexes.</text>
</comment>
<dbReference type="AlphaFoldDB" id="A0A2Z4HH35"/>
<keyword evidence="6 8" id="KW-0472">Membrane</keyword>
<proteinExistence type="inferred from homology"/>
<dbReference type="PANTHER" id="PTHR36411:SF2">
    <property type="entry name" value="PHOTOSYSTEM II REACTION CENTER PROTEIN T"/>
    <property type="match status" value="1"/>
</dbReference>
<feature type="transmembrane region" description="Helical" evidence="9">
    <location>
        <begin position="6"/>
        <end position="23"/>
    </location>
</feature>
<keyword evidence="10" id="KW-0934">Plastid</keyword>
<evidence type="ECO:0000313" key="10">
    <source>
        <dbReference type="EMBL" id="AWW13903.1"/>
    </source>
</evidence>
<dbReference type="InterPro" id="IPR037268">
    <property type="entry name" value="PSII_PsbT_sf"/>
</dbReference>
<evidence type="ECO:0000256" key="2">
    <source>
        <dbReference type="ARBA" id="ARBA00022531"/>
    </source>
</evidence>
<evidence type="ECO:0000256" key="9">
    <source>
        <dbReference type="SAM" id="Phobius"/>
    </source>
</evidence>
<dbReference type="GeneID" id="37543936"/>
<evidence type="ECO:0000256" key="6">
    <source>
        <dbReference type="ARBA" id="ARBA00023136"/>
    </source>
</evidence>
<evidence type="ECO:0000256" key="3">
    <source>
        <dbReference type="ARBA" id="ARBA00022692"/>
    </source>
</evidence>
<evidence type="ECO:0000256" key="4">
    <source>
        <dbReference type="ARBA" id="ARBA00022989"/>
    </source>
</evidence>
<protein>
    <recommendedName>
        <fullName evidence="8">Photosystem II reaction center protein T</fullName>
        <shortName evidence="8">PSII-T</shortName>
    </recommendedName>
</protein>
<dbReference type="GO" id="GO:0042651">
    <property type="term" value="C:thylakoid membrane"/>
    <property type="evidence" value="ECO:0007669"/>
    <property type="project" value="UniProtKB-UniRule"/>
</dbReference>
<dbReference type="GO" id="GO:0015979">
    <property type="term" value="P:photosynthesis"/>
    <property type="evidence" value="ECO:0007669"/>
    <property type="project" value="UniProtKB-UniRule"/>
</dbReference>
<dbReference type="GO" id="GO:0005737">
    <property type="term" value="C:cytoplasm"/>
    <property type="evidence" value="ECO:0007669"/>
    <property type="project" value="UniProtKB-ARBA"/>
</dbReference>
<keyword evidence="3 8" id="KW-0812">Transmembrane</keyword>
<dbReference type="GO" id="GO:0009539">
    <property type="term" value="C:photosystem II reaction center"/>
    <property type="evidence" value="ECO:0007669"/>
    <property type="project" value="InterPro"/>
</dbReference>
<dbReference type="RefSeq" id="YP_009504668.1">
    <property type="nucleotide sequence ID" value="NC_038216.1"/>
</dbReference>
<keyword evidence="5 8" id="KW-0793">Thylakoid</keyword>
<evidence type="ECO:0000256" key="5">
    <source>
        <dbReference type="ARBA" id="ARBA00023078"/>
    </source>
</evidence>
<keyword evidence="2 8" id="KW-0602">Photosynthesis</keyword>
<dbReference type="Pfam" id="PF01405">
    <property type="entry name" value="PsbT"/>
    <property type="match status" value="1"/>
</dbReference>
<accession>A0A2Z4HH35</accession>
<reference evidence="10" key="1">
    <citation type="journal article" date="2018" name="Adv. Bot. Res.">
        <title>Chapter Four - Comparative Plastid Genomics of Glaucophytes species.</title>
        <authorList>
            <person name="Reyes-Prieto A."/>
            <person name="Russell S."/>
            <person name="Figueroa-Martinez F."/>
            <person name="Jackson C."/>
        </authorList>
    </citation>
    <scope>NUCLEOTIDE SEQUENCE</scope>
    <source>
        <strain evidence="10">UTEX LB 2766</strain>
    </source>
</reference>
<keyword evidence="4 8" id="KW-1133">Transmembrane helix</keyword>
<dbReference type="SUPFAM" id="SSF161029">
    <property type="entry name" value="Photosystem II reaction center protein T, PsbT"/>
    <property type="match status" value="1"/>
</dbReference>
<keyword evidence="7 8" id="KW-0604">Photosystem II</keyword>
<geneLocation type="plastid" evidence="10"/>
<organism evidence="10">
    <name type="scientific">Cyanophora biloba</name>
    <dbReference type="NCBI Taxonomy" id="1489483"/>
    <lineage>
        <taxon>Eukaryota</taxon>
        <taxon>Glaucocystophyceae</taxon>
        <taxon>Cyanophorales</taxon>
        <taxon>Cyanophoraceae</taxon>
        <taxon>Cyanophora</taxon>
    </lineage>
</organism>
<dbReference type="HAMAP" id="MF_00808">
    <property type="entry name" value="PSII_PsbT"/>
    <property type="match status" value="1"/>
</dbReference>
<comment type="function">
    <text evidence="8">Found at the monomer-monomer interface of the photosystem II (PS II) dimer, plays a role in assembly and dimerization of PSII. PSII is a light-driven water plastoquinone oxidoreductase, using light energy to abstract electrons from H(2)O, generating a proton gradient subsequently used for ATP formation.</text>
</comment>
<dbReference type="InterPro" id="IPR001743">
    <property type="entry name" value="PSII_PsbT"/>
</dbReference>
<comment type="similarity">
    <text evidence="1 8">Belongs to the PsbT family.</text>
</comment>
<evidence type="ECO:0000256" key="1">
    <source>
        <dbReference type="ARBA" id="ARBA00008658"/>
    </source>
</evidence>
<evidence type="ECO:0000256" key="7">
    <source>
        <dbReference type="ARBA" id="ARBA00023276"/>
    </source>
</evidence>
<dbReference type="PANTHER" id="PTHR36411">
    <property type="match status" value="1"/>
</dbReference>